<evidence type="ECO:0000256" key="1">
    <source>
        <dbReference type="PROSITE-ProRule" id="PRU00047"/>
    </source>
</evidence>
<dbReference type="EMBL" id="JASPKY010000160">
    <property type="protein sequence ID" value="KAK9729434.1"/>
    <property type="molecule type" value="Genomic_DNA"/>
</dbReference>
<dbReference type="InterPro" id="IPR001878">
    <property type="entry name" value="Znf_CCHC"/>
</dbReference>
<sequence length="270" mass="30072">MNNAKQVPRRPHSQRTTEKIVVKSGTTKYADLLKKVKDNVDLDKDNVDLDKVGVHVKTIKKTRHGDLMLEVSGDRERASALKAAISKKVENKVSVINNEMTIHVLDIDAAYTKEDAEEAIRNAAKVREPQTIRVKSMRPTRDGNQIATVQASRAAGNVLLNTGRIKIGWVGCRVRERIEVTRCYRCLEFGHLKKDCKGQDRSNHCLSCNQLGHQAKDCAGAQFCPSCQSEGHRADSTKCPRFRELLSQEKAKGTSKTRKAGVQIVTKNAT</sequence>
<dbReference type="PROSITE" id="PS50158">
    <property type="entry name" value="ZF_CCHC"/>
    <property type="match status" value="2"/>
</dbReference>
<name>A0AAW1L7S5_POPJA</name>
<keyword evidence="1" id="KW-0863">Zinc-finger</keyword>
<gene>
    <name evidence="3" type="ORF">QE152_g15951</name>
</gene>
<protein>
    <recommendedName>
        <fullName evidence="2">CCHC-type domain-containing protein</fullName>
    </recommendedName>
</protein>
<keyword evidence="1" id="KW-0862">Zinc</keyword>
<proteinExistence type="predicted"/>
<keyword evidence="4" id="KW-1185">Reference proteome</keyword>
<comment type="caution">
    <text evidence="3">The sequence shown here is derived from an EMBL/GenBank/DDBJ whole genome shotgun (WGS) entry which is preliminary data.</text>
</comment>
<dbReference type="GO" id="GO:0008270">
    <property type="term" value="F:zinc ion binding"/>
    <property type="evidence" value="ECO:0007669"/>
    <property type="project" value="UniProtKB-KW"/>
</dbReference>
<dbReference type="Proteomes" id="UP001458880">
    <property type="component" value="Unassembled WGS sequence"/>
</dbReference>
<keyword evidence="1" id="KW-0479">Metal-binding</keyword>
<dbReference type="GO" id="GO:0003676">
    <property type="term" value="F:nucleic acid binding"/>
    <property type="evidence" value="ECO:0007669"/>
    <property type="project" value="InterPro"/>
</dbReference>
<feature type="domain" description="CCHC-type" evidence="2">
    <location>
        <begin position="205"/>
        <end position="218"/>
    </location>
</feature>
<dbReference type="SMART" id="SM00343">
    <property type="entry name" value="ZnF_C2HC"/>
    <property type="match status" value="3"/>
</dbReference>
<evidence type="ECO:0000259" key="2">
    <source>
        <dbReference type="PROSITE" id="PS50158"/>
    </source>
</evidence>
<evidence type="ECO:0000313" key="3">
    <source>
        <dbReference type="EMBL" id="KAK9729434.1"/>
    </source>
</evidence>
<dbReference type="Gene3D" id="4.10.60.10">
    <property type="entry name" value="Zinc finger, CCHC-type"/>
    <property type="match status" value="1"/>
</dbReference>
<organism evidence="3 4">
    <name type="scientific">Popillia japonica</name>
    <name type="common">Japanese beetle</name>
    <dbReference type="NCBI Taxonomy" id="7064"/>
    <lineage>
        <taxon>Eukaryota</taxon>
        <taxon>Metazoa</taxon>
        <taxon>Ecdysozoa</taxon>
        <taxon>Arthropoda</taxon>
        <taxon>Hexapoda</taxon>
        <taxon>Insecta</taxon>
        <taxon>Pterygota</taxon>
        <taxon>Neoptera</taxon>
        <taxon>Endopterygota</taxon>
        <taxon>Coleoptera</taxon>
        <taxon>Polyphaga</taxon>
        <taxon>Scarabaeiformia</taxon>
        <taxon>Scarabaeidae</taxon>
        <taxon>Rutelinae</taxon>
        <taxon>Popillia</taxon>
    </lineage>
</organism>
<dbReference type="SUPFAM" id="SSF57756">
    <property type="entry name" value="Retrovirus zinc finger-like domains"/>
    <property type="match status" value="1"/>
</dbReference>
<evidence type="ECO:0000313" key="4">
    <source>
        <dbReference type="Proteomes" id="UP001458880"/>
    </source>
</evidence>
<feature type="domain" description="CCHC-type" evidence="2">
    <location>
        <begin position="182"/>
        <end position="197"/>
    </location>
</feature>
<dbReference type="InterPro" id="IPR036875">
    <property type="entry name" value="Znf_CCHC_sf"/>
</dbReference>
<accession>A0AAW1L7S5</accession>
<dbReference type="AlphaFoldDB" id="A0AAW1L7S5"/>
<reference evidence="3 4" key="1">
    <citation type="journal article" date="2024" name="BMC Genomics">
        <title>De novo assembly and annotation of Popillia japonica's genome with initial clues to its potential as an invasive pest.</title>
        <authorList>
            <person name="Cucini C."/>
            <person name="Boschi S."/>
            <person name="Funari R."/>
            <person name="Cardaioli E."/>
            <person name="Iannotti N."/>
            <person name="Marturano G."/>
            <person name="Paoli F."/>
            <person name="Bruttini M."/>
            <person name="Carapelli A."/>
            <person name="Frati F."/>
            <person name="Nardi F."/>
        </authorList>
    </citation>
    <scope>NUCLEOTIDE SEQUENCE [LARGE SCALE GENOMIC DNA]</scope>
    <source>
        <strain evidence="3">DMR45628</strain>
    </source>
</reference>